<feature type="signal peptide" evidence="1">
    <location>
        <begin position="1"/>
        <end position="25"/>
    </location>
</feature>
<dbReference type="Proteomes" id="UP000318733">
    <property type="component" value="Unassembled WGS sequence"/>
</dbReference>
<evidence type="ECO:0000313" key="4">
    <source>
        <dbReference type="Proteomes" id="UP000318733"/>
    </source>
</evidence>
<name>A0A556MFI0_9SPHI</name>
<dbReference type="Pfam" id="PF14869">
    <property type="entry name" value="DUF4488"/>
    <property type="match status" value="1"/>
</dbReference>
<evidence type="ECO:0000256" key="1">
    <source>
        <dbReference type="SAM" id="SignalP"/>
    </source>
</evidence>
<dbReference type="OrthoDB" id="672382at2"/>
<comment type="caution">
    <text evidence="3">The sequence shown here is derived from an EMBL/GenBank/DDBJ whole genome shotgun (WGS) entry which is preliminary data.</text>
</comment>
<reference evidence="3 4" key="1">
    <citation type="submission" date="2019-07" db="EMBL/GenBank/DDBJ databases">
        <authorList>
            <person name="Huq M.A."/>
        </authorList>
    </citation>
    <scope>NUCLEOTIDE SEQUENCE [LARGE SCALE GENOMIC DNA]</scope>
    <source>
        <strain evidence="3 4">MAH-19</strain>
    </source>
</reference>
<gene>
    <name evidence="3" type="ORF">FO440_19285</name>
</gene>
<evidence type="ECO:0000313" key="3">
    <source>
        <dbReference type="EMBL" id="TSJ38653.1"/>
    </source>
</evidence>
<accession>A0A556MFI0</accession>
<dbReference type="Gene3D" id="2.40.128.490">
    <property type="entry name" value="Uncharacterised protein PF14869, DUF4488"/>
    <property type="match status" value="1"/>
</dbReference>
<dbReference type="AlphaFoldDB" id="A0A556MFI0"/>
<keyword evidence="4" id="KW-1185">Reference proteome</keyword>
<proteinExistence type="predicted"/>
<dbReference type="EMBL" id="VLPK01000004">
    <property type="protein sequence ID" value="TSJ38653.1"/>
    <property type="molecule type" value="Genomic_DNA"/>
</dbReference>
<organism evidence="3 4">
    <name type="scientific">Mucilaginibacter corticis</name>
    <dbReference type="NCBI Taxonomy" id="2597670"/>
    <lineage>
        <taxon>Bacteria</taxon>
        <taxon>Pseudomonadati</taxon>
        <taxon>Bacteroidota</taxon>
        <taxon>Sphingobacteriia</taxon>
        <taxon>Sphingobacteriales</taxon>
        <taxon>Sphingobacteriaceae</taxon>
        <taxon>Mucilaginibacter</taxon>
    </lineage>
</organism>
<dbReference type="InterPro" id="IPR027991">
    <property type="entry name" value="DUF4488"/>
</dbReference>
<feature type="domain" description="DUF4488" evidence="2">
    <location>
        <begin position="30"/>
        <end position="139"/>
    </location>
</feature>
<evidence type="ECO:0000259" key="2">
    <source>
        <dbReference type="Pfam" id="PF14869"/>
    </source>
</evidence>
<keyword evidence="1" id="KW-0732">Signal</keyword>
<sequence length="140" mass="15765">MKTILKLTTALLCLQLLAITTFAQASKKSFTGIWELSQASANGQPLQNSPHGFLKTFNSDGTFANVQMRSTGALISHSGKYFVKDGYYLERTLYRIPEMSGGPLGNDFKINYQFSEDQKQVTFNFTVESGMKFTEVWRKL</sequence>
<feature type="chain" id="PRO_5021783738" evidence="1">
    <location>
        <begin position="26"/>
        <end position="140"/>
    </location>
</feature>
<protein>
    <submittedName>
        <fullName evidence="3">DUF4488 domain-containing protein</fullName>
    </submittedName>
</protein>
<dbReference type="RefSeq" id="WP_144249934.1">
    <property type="nucleotide sequence ID" value="NZ_VLPK01000004.1"/>
</dbReference>